<dbReference type="Pfam" id="PF02171">
    <property type="entry name" value="Piwi"/>
    <property type="match status" value="1"/>
</dbReference>
<dbReference type="InterPro" id="IPR003100">
    <property type="entry name" value="PAZ_dom"/>
</dbReference>
<dbReference type="PROSITE" id="PS50822">
    <property type="entry name" value="PIWI"/>
    <property type="match status" value="1"/>
</dbReference>
<dbReference type="InterPro" id="IPR003165">
    <property type="entry name" value="Piwi"/>
</dbReference>
<evidence type="ECO:0000256" key="6">
    <source>
        <dbReference type="ARBA" id="ARBA00023158"/>
    </source>
</evidence>
<evidence type="ECO:0000256" key="5">
    <source>
        <dbReference type="ARBA" id="ARBA00022884"/>
    </source>
</evidence>
<dbReference type="Gene3D" id="3.30.420.10">
    <property type="entry name" value="Ribonuclease H-like superfamily/Ribonuclease H"/>
    <property type="match status" value="1"/>
</dbReference>
<evidence type="ECO:0000256" key="3">
    <source>
        <dbReference type="ARBA" id="ARBA00022490"/>
    </source>
</evidence>
<feature type="region of interest" description="Disordered" evidence="8">
    <location>
        <begin position="1"/>
        <end position="125"/>
    </location>
</feature>
<comment type="subcellular location">
    <subcellularLocation>
        <location evidence="1">Cytoplasm</location>
    </subcellularLocation>
</comment>
<sequence length="880" mass="99569">MADKAPIARGRARGRSRGAIPPEPRMPGEAPVPTEASQEEQRVGRGRGRAAPPPSEQATLEASAQKLAAMAISPPPQAPPKQAQPQAQPEAGQKGPEPQGKRMRGPASEPHTRPEHMKDKTGTSGQPIALLANYVNMKSRPNCAMYQYNVGYSPIVDSRGLRFLLLRQQEEIVGKVRIFDGMVLYLPKRLAQVTTELVSLHPNDQSKIKLTVTLTNELAPTDPAFLQLLNILFRNVLRKLKMKQINRNYFNPALAIKVPQHRLELWPGFVTSILQYERSVMLGLDISHKILRMDTVYDFLNDLYNEDRSRFREMATKKLVGEIVLTRYNNKTYRVDDIDWSKTPQDTFNTSTGEKISFIEYYKKAYDLTIQDPAQPLLVSQPKARDIRARKGDSSPILLIPELCTRTGLSEEARADFRIMKDLATYTKVDPNDRAATIRNFLGQIKTVPEAQEVLTNWNVEFDKDLIGLNGRVLPPEKILMGNTSFSYRPGEPDWSREMRGASLISAVNHQNYLMVFTSRDADKAQDLFQTLTRVGPPMGMRFDEPQLAELPNDRTQTFLQGIERQLTPETQMVIVVLPTDRKDRYDAIKKFCCVDHPVPSQCVTARVLTKKQGLMSVATKIALQLDCKLGGELWALEIPMKNVMVIGIDAYHDIVTRGRSVCGFIASTNQSLTRYYSQCFLQHTGQELADNLKVAMSKALQKYHQINKVLPDRIIVYRDGVGDGQLAMVVNYEVPQMMDTFKQFSSGGYIPKFSVVVVTKRIITRIFLNQRGQISNPPPGTVVDTEITKPQWYDFFIVSQSVRQGTVAPTHFNVVYDTSGLKPDHMQRLTYKLCHLYYNWQGTVRVPAPCQYAHKLAYLVGESIHREPDEDLADRLYFL</sequence>
<feature type="domain" description="Piwi" evidence="10">
    <location>
        <begin position="573"/>
        <end position="866"/>
    </location>
</feature>
<comment type="similarity">
    <text evidence="7">Belongs to the argonaute family. Piwi subfamily.</text>
</comment>
<evidence type="ECO:0000259" key="10">
    <source>
        <dbReference type="PROSITE" id="PS50822"/>
    </source>
</evidence>
<keyword evidence="5" id="KW-0694">RNA-binding</keyword>
<evidence type="ECO:0000259" key="9">
    <source>
        <dbReference type="PROSITE" id="PS50821"/>
    </source>
</evidence>
<dbReference type="AlphaFoldDB" id="D5MRY9"/>
<accession>D5MRY9</accession>
<evidence type="ECO:0000256" key="7">
    <source>
        <dbReference type="ARBA" id="ARBA00038291"/>
    </source>
</evidence>
<dbReference type="InterPro" id="IPR012337">
    <property type="entry name" value="RNaseH-like_sf"/>
</dbReference>
<dbReference type="SUPFAM" id="SSF101690">
    <property type="entry name" value="PAZ domain"/>
    <property type="match status" value="1"/>
</dbReference>
<dbReference type="CDD" id="cd02845">
    <property type="entry name" value="PAZ_piwi_like"/>
    <property type="match status" value="1"/>
</dbReference>
<name>D5MRY9_9METZ</name>
<evidence type="ECO:0000313" key="11">
    <source>
        <dbReference type="EMBL" id="BAJ07610.1"/>
    </source>
</evidence>
<feature type="domain" description="PAZ" evidence="9">
    <location>
        <begin position="295"/>
        <end position="408"/>
    </location>
</feature>
<dbReference type="CDD" id="cd04658">
    <property type="entry name" value="Piwi_piwi-like_Euk"/>
    <property type="match status" value="1"/>
</dbReference>
<dbReference type="Pfam" id="PF02170">
    <property type="entry name" value="PAZ"/>
    <property type="match status" value="1"/>
</dbReference>
<keyword evidence="4" id="KW-0221">Differentiation</keyword>
<dbReference type="GO" id="GO:0031047">
    <property type="term" value="P:regulatory ncRNA-mediated gene silencing"/>
    <property type="evidence" value="ECO:0007669"/>
    <property type="project" value="UniProtKB-KW"/>
</dbReference>
<keyword evidence="6" id="KW-0943">RNA-mediated gene silencing</keyword>
<evidence type="ECO:0000256" key="8">
    <source>
        <dbReference type="SAM" id="MobiDB-lite"/>
    </source>
</evidence>
<evidence type="ECO:0000256" key="2">
    <source>
        <dbReference type="ARBA" id="ARBA00022473"/>
    </source>
</evidence>
<dbReference type="InterPro" id="IPR036085">
    <property type="entry name" value="PAZ_dom_sf"/>
</dbReference>
<dbReference type="Gene3D" id="3.40.50.2300">
    <property type="match status" value="1"/>
</dbReference>
<gene>
    <name evidence="11" type="primary">EfPiwiB</name>
</gene>
<protein>
    <submittedName>
        <fullName evidence="11">Piwi</fullName>
    </submittedName>
</protein>
<reference evidence="11" key="1">
    <citation type="journal article" date="2010" name="Evol. Dev.">
        <title>Piwi expression in archeocytes and choanocytes in demosponges: insights into the stem cell system in demosponges.</title>
        <authorList>
            <person name="Funayama N."/>
            <person name="Nakatsukasa M."/>
            <person name="Mohri K."/>
            <person name="Masuda Y."/>
            <person name="Agata K."/>
        </authorList>
    </citation>
    <scope>NUCLEOTIDE SEQUENCE</scope>
</reference>
<dbReference type="SMART" id="SM00950">
    <property type="entry name" value="Piwi"/>
    <property type="match status" value="1"/>
</dbReference>
<keyword evidence="2" id="KW-0217">Developmental protein</keyword>
<feature type="compositionally biased region" description="Low complexity" evidence="8">
    <location>
        <begin position="80"/>
        <end position="93"/>
    </location>
</feature>
<organism evidence="11">
    <name type="scientific">Ephydatia fluviatilis</name>
    <dbReference type="NCBI Taxonomy" id="31330"/>
    <lineage>
        <taxon>Eukaryota</taxon>
        <taxon>Metazoa</taxon>
        <taxon>Porifera</taxon>
        <taxon>Demospongiae</taxon>
        <taxon>Heteroscleromorpha</taxon>
        <taxon>Spongillida</taxon>
        <taxon>Spongillidae</taxon>
        <taxon>Ephydatia</taxon>
    </lineage>
</organism>
<evidence type="ECO:0000256" key="1">
    <source>
        <dbReference type="ARBA" id="ARBA00004496"/>
    </source>
</evidence>
<dbReference type="FunFam" id="3.30.420.10:FF:000014">
    <property type="entry name" value="Piwi-like RNA-mediated gene silencing 1"/>
    <property type="match status" value="1"/>
</dbReference>
<dbReference type="SMART" id="SM00949">
    <property type="entry name" value="PAZ"/>
    <property type="match status" value="1"/>
</dbReference>
<feature type="compositionally biased region" description="Basic and acidic residues" evidence="8">
    <location>
        <begin position="110"/>
        <end position="121"/>
    </location>
</feature>
<dbReference type="PROSITE" id="PS50821">
    <property type="entry name" value="PAZ"/>
    <property type="match status" value="1"/>
</dbReference>
<dbReference type="FunFam" id="2.170.260.10:FF:000003">
    <property type="entry name" value="Piwi-like RNA-mediated gene silencing 2"/>
    <property type="match status" value="1"/>
</dbReference>
<keyword evidence="3" id="KW-0963">Cytoplasm</keyword>
<dbReference type="InterPro" id="IPR036397">
    <property type="entry name" value="RNaseH_sf"/>
</dbReference>
<evidence type="ECO:0000256" key="4">
    <source>
        <dbReference type="ARBA" id="ARBA00022782"/>
    </source>
</evidence>
<dbReference type="GO" id="GO:0030154">
    <property type="term" value="P:cell differentiation"/>
    <property type="evidence" value="ECO:0007669"/>
    <property type="project" value="UniProtKB-KW"/>
</dbReference>
<dbReference type="GO" id="GO:0005737">
    <property type="term" value="C:cytoplasm"/>
    <property type="evidence" value="ECO:0007669"/>
    <property type="project" value="UniProtKB-SubCell"/>
</dbReference>
<dbReference type="Pfam" id="PF23278">
    <property type="entry name" value="Piwi_N"/>
    <property type="match status" value="1"/>
</dbReference>
<dbReference type="SUPFAM" id="SSF53098">
    <property type="entry name" value="Ribonuclease H-like"/>
    <property type="match status" value="1"/>
</dbReference>
<dbReference type="GO" id="GO:0003723">
    <property type="term" value="F:RNA binding"/>
    <property type="evidence" value="ECO:0007669"/>
    <property type="project" value="UniProtKB-KW"/>
</dbReference>
<proteinExistence type="evidence at transcript level"/>
<dbReference type="PANTHER" id="PTHR22891">
    <property type="entry name" value="EUKARYOTIC TRANSLATION INITIATION FACTOR 2C"/>
    <property type="match status" value="1"/>
</dbReference>
<dbReference type="EMBL" id="AB533506">
    <property type="protein sequence ID" value="BAJ07610.1"/>
    <property type="molecule type" value="mRNA"/>
</dbReference>
<dbReference type="Gene3D" id="2.170.260.10">
    <property type="entry name" value="paz domain"/>
    <property type="match status" value="1"/>
</dbReference>